<dbReference type="CDD" id="cd11378">
    <property type="entry name" value="DUF296"/>
    <property type="match status" value="1"/>
</dbReference>
<evidence type="ECO:0000313" key="2">
    <source>
        <dbReference type="EMBL" id="MEA5390929.1"/>
    </source>
</evidence>
<dbReference type="RefSeq" id="WP_323304994.1">
    <property type="nucleotide sequence ID" value="NZ_JAYGHX010000003.1"/>
</dbReference>
<dbReference type="SUPFAM" id="SSF117856">
    <property type="entry name" value="AF0104/ALDC/Ptd012-like"/>
    <property type="match status" value="1"/>
</dbReference>
<dbReference type="GO" id="GO:0003677">
    <property type="term" value="F:DNA binding"/>
    <property type="evidence" value="ECO:0007669"/>
    <property type="project" value="UniProtKB-KW"/>
</dbReference>
<dbReference type="PROSITE" id="PS51742">
    <property type="entry name" value="PPC"/>
    <property type="match status" value="1"/>
</dbReference>
<dbReference type="Pfam" id="PF03479">
    <property type="entry name" value="PCC"/>
    <property type="match status" value="1"/>
</dbReference>
<dbReference type="Proteomes" id="UP001304461">
    <property type="component" value="Unassembled WGS sequence"/>
</dbReference>
<dbReference type="InterPro" id="IPR005175">
    <property type="entry name" value="PPC_dom"/>
</dbReference>
<proteinExistence type="predicted"/>
<protein>
    <submittedName>
        <fullName evidence="2">PPC domain-containing DNA-binding protein</fullName>
    </submittedName>
</protein>
<feature type="domain" description="PPC" evidence="1">
    <location>
        <begin position="1"/>
        <end position="129"/>
    </location>
</feature>
<keyword evidence="3" id="KW-1185">Reference proteome</keyword>
<accession>A0ABU5RT18</accession>
<sequence length="143" mass="15227">MSFRPLRLPPGVDLRGELERWAQADPQFCGFIICGIGSLESPLLRFADQGEGVVLAGPQEVITLAGSVSRDGAHLHLVVADAEGRTVGGHLCHGSRVRTTMEILLLCPEGWQLGRERDAATGHLELSVSPSLPRHPPLPGSPG</sequence>
<comment type="caution">
    <text evidence="2">The sequence shown here is derived from an EMBL/GenBank/DDBJ whole genome shotgun (WGS) entry which is preliminary data.</text>
</comment>
<keyword evidence="2" id="KW-0238">DNA-binding</keyword>
<dbReference type="PANTHER" id="PTHR34988:SF1">
    <property type="entry name" value="DNA-BINDING PROTEIN"/>
    <property type="match status" value="1"/>
</dbReference>
<dbReference type="EMBL" id="JAYGHX010000003">
    <property type="protein sequence ID" value="MEA5390929.1"/>
    <property type="molecule type" value="Genomic_DNA"/>
</dbReference>
<evidence type="ECO:0000259" key="1">
    <source>
        <dbReference type="PROSITE" id="PS51742"/>
    </source>
</evidence>
<dbReference type="PANTHER" id="PTHR34988">
    <property type="entry name" value="PROTEIN, PUTATIVE-RELATED"/>
    <property type="match status" value="1"/>
</dbReference>
<gene>
    <name evidence="2" type="ORF">VB738_06605</name>
</gene>
<reference evidence="2 3" key="1">
    <citation type="submission" date="2023-12" db="EMBL/GenBank/DDBJ databases">
        <title>Baltic Sea Cyanobacteria.</title>
        <authorList>
            <person name="Delbaje E."/>
            <person name="Fewer D.P."/>
            <person name="Shishido T.K."/>
        </authorList>
    </citation>
    <scope>NUCLEOTIDE SEQUENCE [LARGE SCALE GENOMIC DNA]</scope>
    <source>
        <strain evidence="2 3">UHCC 0139</strain>
    </source>
</reference>
<evidence type="ECO:0000313" key="3">
    <source>
        <dbReference type="Proteomes" id="UP001304461"/>
    </source>
</evidence>
<organism evidence="2 3">
    <name type="scientific">Cyanobium gracile UHCC 0139</name>
    <dbReference type="NCBI Taxonomy" id="3110308"/>
    <lineage>
        <taxon>Bacteria</taxon>
        <taxon>Bacillati</taxon>
        <taxon>Cyanobacteriota</taxon>
        <taxon>Cyanophyceae</taxon>
        <taxon>Synechococcales</taxon>
        <taxon>Prochlorococcaceae</taxon>
        <taxon>Cyanobium</taxon>
    </lineage>
</organism>
<dbReference type="Gene3D" id="3.30.1330.80">
    <property type="entry name" value="Hypothetical protein, similar to alpha- acetolactate decarboxylase, domain 2"/>
    <property type="match status" value="1"/>
</dbReference>
<name>A0ABU5RT18_9CYAN</name>